<proteinExistence type="predicted"/>
<keyword evidence="2" id="KW-1185">Reference proteome</keyword>
<name>A0A2P5CNQ8_PARAD</name>
<dbReference type="EMBL" id="JXTB01000111">
    <property type="protein sequence ID" value="PON62655.1"/>
    <property type="molecule type" value="Genomic_DNA"/>
</dbReference>
<protein>
    <submittedName>
        <fullName evidence="1">Uncharacterized protein</fullName>
    </submittedName>
</protein>
<evidence type="ECO:0000313" key="2">
    <source>
        <dbReference type="Proteomes" id="UP000237105"/>
    </source>
</evidence>
<comment type="caution">
    <text evidence="1">The sequence shown here is derived from an EMBL/GenBank/DDBJ whole genome shotgun (WGS) entry which is preliminary data.</text>
</comment>
<evidence type="ECO:0000313" key="1">
    <source>
        <dbReference type="EMBL" id="PON62655.1"/>
    </source>
</evidence>
<organism evidence="1 2">
    <name type="scientific">Parasponia andersonii</name>
    <name type="common">Sponia andersonii</name>
    <dbReference type="NCBI Taxonomy" id="3476"/>
    <lineage>
        <taxon>Eukaryota</taxon>
        <taxon>Viridiplantae</taxon>
        <taxon>Streptophyta</taxon>
        <taxon>Embryophyta</taxon>
        <taxon>Tracheophyta</taxon>
        <taxon>Spermatophyta</taxon>
        <taxon>Magnoliopsida</taxon>
        <taxon>eudicotyledons</taxon>
        <taxon>Gunneridae</taxon>
        <taxon>Pentapetalae</taxon>
        <taxon>rosids</taxon>
        <taxon>fabids</taxon>
        <taxon>Rosales</taxon>
        <taxon>Cannabaceae</taxon>
        <taxon>Parasponia</taxon>
    </lineage>
</organism>
<dbReference type="AlphaFoldDB" id="A0A2P5CNQ8"/>
<reference evidence="2" key="1">
    <citation type="submission" date="2016-06" db="EMBL/GenBank/DDBJ databases">
        <title>Parallel loss of symbiosis genes in relatives of nitrogen-fixing non-legume Parasponia.</title>
        <authorList>
            <person name="Van Velzen R."/>
            <person name="Holmer R."/>
            <person name="Bu F."/>
            <person name="Rutten L."/>
            <person name="Van Zeijl A."/>
            <person name="Liu W."/>
            <person name="Santuari L."/>
            <person name="Cao Q."/>
            <person name="Sharma T."/>
            <person name="Shen D."/>
            <person name="Roswanjaya Y."/>
            <person name="Wardhani T."/>
            <person name="Kalhor M.S."/>
            <person name="Jansen J."/>
            <person name="Van den Hoogen J."/>
            <person name="Gungor B."/>
            <person name="Hartog M."/>
            <person name="Hontelez J."/>
            <person name="Verver J."/>
            <person name="Yang W.-C."/>
            <person name="Schijlen E."/>
            <person name="Repin R."/>
            <person name="Schilthuizen M."/>
            <person name="Schranz E."/>
            <person name="Heidstra R."/>
            <person name="Miyata K."/>
            <person name="Fedorova E."/>
            <person name="Kohlen W."/>
            <person name="Bisseling T."/>
            <person name="Smit S."/>
            <person name="Geurts R."/>
        </authorList>
    </citation>
    <scope>NUCLEOTIDE SEQUENCE [LARGE SCALE GENOMIC DNA]</scope>
    <source>
        <strain evidence="2">cv. WU1-14</strain>
    </source>
</reference>
<gene>
    <name evidence="1" type="ORF">PanWU01x14_137700</name>
</gene>
<dbReference type="Proteomes" id="UP000237105">
    <property type="component" value="Unassembled WGS sequence"/>
</dbReference>
<accession>A0A2P5CNQ8</accession>
<sequence>MEGRRESSLFLYGSVALSPIRNERIARTTRNHNPQSHSQFSPPGFPNRFRWVYGHCGEIFG</sequence>